<comment type="caution">
    <text evidence="2">The sequence shown here is derived from an EMBL/GenBank/DDBJ whole genome shotgun (WGS) entry which is preliminary data.</text>
</comment>
<dbReference type="EMBL" id="DRTT01000161">
    <property type="protein sequence ID" value="HHF98992.1"/>
    <property type="molecule type" value="Genomic_DNA"/>
</dbReference>
<protein>
    <submittedName>
        <fullName evidence="2">Uncharacterized protein</fullName>
    </submittedName>
</protein>
<feature type="transmembrane region" description="Helical" evidence="1">
    <location>
        <begin position="69"/>
        <end position="87"/>
    </location>
</feature>
<sequence length="141" mass="15942">MFWRVLGVISLGWGGVVFYLLSTAPFQIGENIPVDPGVEFAINVLSIGWLIASSLVKVGLILKRRWIKVSIISCLCFIFLMMNVGLMQAKMNESISSLQVQTPPSSLYLLTATWFTSWFWIDTFLIFTYLGELIKKKISNL</sequence>
<organism evidence="2">
    <name type="scientific">Aerophobetes bacterium</name>
    <dbReference type="NCBI Taxonomy" id="2030807"/>
    <lineage>
        <taxon>Bacteria</taxon>
        <taxon>Candidatus Aerophobota</taxon>
    </lineage>
</organism>
<feature type="transmembrane region" description="Helical" evidence="1">
    <location>
        <begin position="107"/>
        <end position="130"/>
    </location>
</feature>
<keyword evidence="1" id="KW-1133">Transmembrane helix</keyword>
<feature type="transmembrane region" description="Helical" evidence="1">
    <location>
        <begin position="40"/>
        <end position="62"/>
    </location>
</feature>
<evidence type="ECO:0000256" key="1">
    <source>
        <dbReference type="SAM" id="Phobius"/>
    </source>
</evidence>
<evidence type="ECO:0000313" key="2">
    <source>
        <dbReference type="EMBL" id="HHF98992.1"/>
    </source>
</evidence>
<reference evidence="2" key="1">
    <citation type="journal article" date="2020" name="mSystems">
        <title>Genome- and Community-Level Interaction Insights into Carbon Utilization and Element Cycling Functions of Hydrothermarchaeota in Hydrothermal Sediment.</title>
        <authorList>
            <person name="Zhou Z."/>
            <person name="Liu Y."/>
            <person name="Xu W."/>
            <person name="Pan J."/>
            <person name="Luo Z.H."/>
            <person name="Li M."/>
        </authorList>
    </citation>
    <scope>NUCLEOTIDE SEQUENCE [LARGE SCALE GENOMIC DNA]</scope>
    <source>
        <strain evidence="2">HyVt-92</strain>
    </source>
</reference>
<name>A0A7V5I221_UNCAE</name>
<proteinExistence type="predicted"/>
<dbReference type="AlphaFoldDB" id="A0A7V5I221"/>
<feature type="transmembrane region" description="Helical" evidence="1">
    <location>
        <begin position="5"/>
        <end position="28"/>
    </location>
</feature>
<gene>
    <name evidence="2" type="ORF">ENL39_05865</name>
</gene>
<dbReference type="Proteomes" id="UP000886070">
    <property type="component" value="Unassembled WGS sequence"/>
</dbReference>
<accession>A0A7V5I221</accession>
<keyword evidence="1" id="KW-0472">Membrane</keyword>
<keyword evidence="1" id="KW-0812">Transmembrane</keyword>